<dbReference type="InterPro" id="IPR000014">
    <property type="entry name" value="PAS"/>
</dbReference>
<dbReference type="SMART" id="SM00091">
    <property type="entry name" value="PAS"/>
    <property type="match status" value="1"/>
</dbReference>
<evidence type="ECO:0000256" key="2">
    <source>
        <dbReference type="ARBA" id="ARBA00022475"/>
    </source>
</evidence>
<feature type="domain" description="PAC" evidence="9">
    <location>
        <begin position="324"/>
        <end position="376"/>
    </location>
</feature>
<dbReference type="Gene3D" id="1.10.3210.10">
    <property type="entry name" value="Hypothetical protein af1432"/>
    <property type="match status" value="1"/>
</dbReference>
<dbReference type="InterPro" id="IPR006675">
    <property type="entry name" value="HDIG_dom"/>
</dbReference>
<dbReference type="InterPro" id="IPR013767">
    <property type="entry name" value="PAS_fold"/>
</dbReference>
<dbReference type="GO" id="GO:0006355">
    <property type="term" value="P:regulation of DNA-templated transcription"/>
    <property type="evidence" value="ECO:0007669"/>
    <property type="project" value="InterPro"/>
</dbReference>
<accession>A0A850STT4</accession>
<dbReference type="SUPFAM" id="SSF55785">
    <property type="entry name" value="PYP-like sensor domain (PAS domain)"/>
    <property type="match status" value="1"/>
</dbReference>
<dbReference type="PANTHER" id="PTHR43155">
    <property type="entry name" value="CYCLIC DI-GMP PHOSPHODIESTERASE PA4108-RELATED"/>
    <property type="match status" value="1"/>
</dbReference>
<dbReference type="Proteomes" id="UP000553343">
    <property type="component" value="Unassembled WGS sequence"/>
</dbReference>
<dbReference type="SMART" id="SM01049">
    <property type="entry name" value="Cache_2"/>
    <property type="match status" value="1"/>
</dbReference>
<dbReference type="InterPro" id="IPR035965">
    <property type="entry name" value="PAS-like_dom_sf"/>
</dbReference>
<evidence type="ECO:0000256" key="4">
    <source>
        <dbReference type="ARBA" id="ARBA00022989"/>
    </source>
</evidence>
<comment type="caution">
    <text evidence="12">The sequence shown here is derived from an EMBL/GenBank/DDBJ whole genome shotgun (WGS) entry which is preliminary data.</text>
</comment>
<dbReference type="InterPro" id="IPR001610">
    <property type="entry name" value="PAC"/>
</dbReference>
<dbReference type="Pfam" id="PF13487">
    <property type="entry name" value="HD_5"/>
    <property type="match status" value="1"/>
</dbReference>
<dbReference type="InterPro" id="IPR033480">
    <property type="entry name" value="sCache_2"/>
</dbReference>
<name>A0A850STT4_9BACT</name>
<dbReference type="EMBL" id="JACADJ010000001">
    <property type="protein sequence ID" value="NWH03420.1"/>
    <property type="molecule type" value="Genomic_DNA"/>
</dbReference>
<feature type="transmembrane region" description="Helical" evidence="7">
    <location>
        <begin position="204"/>
        <end position="223"/>
    </location>
</feature>
<evidence type="ECO:0000256" key="7">
    <source>
        <dbReference type="SAM" id="Phobius"/>
    </source>
</evidence>
<dbReference type="NCBIfam" id="TIGR00277">
    <property type="entry name" value="HDIG"/>
    <property type="match status" value="1"/>
</dbReference>
<keyword evidence="4 7" id="KW-1133">Transmembrane helix</keyword>
<dbReference type="NCBIfam" id="TIGR00229">
    <property type="entry name" value="sensory_box"/>
    <property type="match status" value="1"/>
</dbReference>
<feature type="transmembrane region" description="Helical" evidence="7">
    <location>
        <begin position="21"/>
        <end position="40"/>
    </location>
</feature>
<feature type="domain" description="HD" evidence="10">
    <location>
        <begin position="403"/>
        <end position="525"/>
    </location>
</feature>
<evidence type="ECO:0000256" key="3">
    <source>
        <dbReference type="ARBA" id="ARBA00022692"/>
    </source>
</evidence>
<dbReference type="AlphaFoldDB" id="A0A850STT4"/>
<dbReference type="PROSITE" id="PS51832">
    <property type="entry name" value="HD_GYP"/>
    <property type="match status" value="1"/>
</dbReference>
<dbReference type="SMART" id="SM00471">
    <property type="entry name" value="HDc"/>
    <property type="match status" value="1"/>
</dbReference>
<dbReference type="InterPro" id="IPR000700">
    <property type="entry name" value="PAS-assoc_C"/>
</dbReference>
<keyword evidence="13" id="KW-1185">Reference proteome</keyword>
<keyword evidence="2" id="KW-1003">Cell membrane</keyword>
<evidence type="ECO:0000259" key="11">
    <source>
        <dbReference type="PROSITE" id="PS51832"/>
    </source>
</evidence>
<dbReference type="PROSITE" id="PS51831">
    <property type="entry name" value="HD"/>
    <property type="match status" value="1"/>
</dbReference>
<dbReference type="PANTHER" id="PTHR43155:SF2">
    <property type="entry name" value="CYCLIC DI-GMP PHOSPHODIESTERASE PA4108"/>
    <property type="match status" value="1"/>
</dbReference>
<evidence type="ECO:0000256" key="6">
    <source>
        <dbReference type="SAM" id="Coils"/>
    </source>
</evidence>
<keyword evidence="5 7" id="KW-0472">Membrane</keyword>
<evidence type="ECO:0000259" key="9">
    <source>
        <dbReference type="PROSITE" id="PS50113"/>
    </source>
</evidence>
<reference evidence="12 13" key="1">
    <citation type="submission" date="2020-06" db="EMBL/GenBank/DDBJ databases">
        <title>High-quality draft genome of sulfate reducer Desulfobacter latus type strain AcrS2 isolated from marine sediment.</title>
        <authorList>
            <person name="Hoppe M."/>
            <person name="Larsen C.K."/>
            <person name="Marshall I.P.G."/>
            <person name="Schramm A."/>
            <person name="Marietou A.G."/>
        </authorList>
    </citation>
    <scope>NUCLEOTIDE SEQUENCE [LARGE SCALE GENOMIC DNA]</scope>
    <source>
        <strain evidence="12 13">AcRS2</strain>
    </source>
</reference>
<evidence type="ECO:0000256" key="5">
    <source>
        <dbReference type="ARBA" id="ARBA00023136"/>
    </source>
</evidence>
<dbReference type="CDD" id="cd00077">
    <property type="entry name" value="HDc"/>
    <property type="match status" value="1"/>
</dbReference>
<proteinExistence type="predicted"/>
<feature type="coiled-coil region" evidence="6">
    <location>
        <begin position="371"/>
        <end position="398"/>
    </location>
</feature>
<gene>
    <name evidence="12" type="ORF">HXW94_00140</name>
</gene>
<feature type="domain" description="HD-GYP" evidence="11">
    <location>
        <begin position="381"/>
        <end position="572"/>
    </location>
</feature>
<evidence type="ECO:0000259" key="10">
    <source>
        <dbReference type="PROSITE" id="PS51831"/>
    </source>
</evidence>
<protein>
    <submittedName>
        <fullName evidence="12">Cache domain-containing protein</fullName>
    </submittedName>
</protein>
<dbReference type="InterPro" id="IPR006674">
    <property type="entry name" value="HD_domain"/>
</dbReference>
<dbReference type="InterPro" id="IPR003607">
    <property type="entry name" value="HD/PDEase_dom"/>
</dbReference>
<feature type="coiled-coil region" evidence="6">
    <location>
        <begin position="233"/>
        <end position="260"/>
    </location>
</feature>
<dbReference type="Pfam" id="PF17200">
    <property type="entry name" value="sCache_2"/>
    <property type="match status" value="1"/>
</dbReference>
<sequence>MLKNMIRKRFKTTSRRIAVPALLTIVLYVITMFMLFLPRIEQSFINRKKEMIYELTETVWSLIDNYHARELSGELTRADAQHRAILRISNLRYGPEKKDYFWINDMTPQFIMHPYRPDVVNKAIKDIKDVRDSSLKNILLKFNEVVAEKGAGYVDYYWQWKDDPDRMSPKLSYVKGFQPWDWIVGTGMYLDDIYAEITAIRNKFMAISTAILGIVLMLSLYSIRQTMKADKELMRVSIERKKLNESLKESKERFQSLLENTSDWIWEIDGKGQYTYSSPRVEALLGFSSDETMHKTIMDFVPMDLKNRYQETFKNLLGSQKSFKGFETTCRKKNGRHVVVENNAVPVFSENGGLLGYRGVTRDITNRKLAMEALKKNRDDLHANLEETVKSLALAEEKRDPYTAGHQTRVDRLACAIARELGLSDHQIEGLHFAALLHDIGKIALPSEFLSKPTLLSHQEHEIIKCHAQVGYDILKNINFPWPVAQIVYQHHEYLDGSGYPRNLTDKQILLEAKILTVADVVEAISSHRPYRPSLGVEAALEEIRNGRGVRYHAPSVDACLKLIRDKKIDLS</sequence>
<feature type="domain" description="PAS" evidence="8">
    <location>
        <begin position="250"/>
        <end position="320"/>
    </location>
</feature>
<dbReference type="SUPFAM" id="SSF109604">
    <property type="entry name" value="HD-domain/PDEase-like"/>
    <property type="match status" value="1"/>
</dbReference>
<dbReference type="RefSeq" id="WP_178364877.1">
    <property type="nucleotide sequence ID" value="NZ_JACADJ010000001.1"/>
</dbReference>
<dbReference type="InterPro" id="IPR037522">
    <property type="entry name" value="HD_GYP_dom"/>
</dbReference>
<organism evidence="12 13">
    <name type="scientific">Desulfobacter latus</name>
    <dbReference type="NCBI Taxonomy" id="2292"/>
    <lineage>
        <taxon>Bacteria</taxon>
        <taxon>Pseudomonadati</taxon>
        <taxon>Thermodesulfobacteriota</taxon>
        <taxon>Desulfobacteria</taxon>
        <taxon>Desulfobacterales</taxon>
        <taxon>Desulfobacteraceae</taxon>
        <taxon>Desulfobacter</taxon>
    </lineage>
</organism>
<dbReference type="Gene3D" id="3.30.450.20">
    <property type="entry name" value="PAS domain"/>
    <property type="match status" value="2"/>
</dbReference>
<dbReference type="CDD" id="cd00130">
    <property type="entry name" value="PAS"/>
    <property type="match status" value="1"/>
</dbReference>
<evidence type="ECO:0000256" key="1">
    <source>
        <dbReference type="ARBA" id="ARBA00004651"/>
    </source>
</evidence>
<keyword evidence="6" id="KW-0175">Coiled coil</keyword>
<dbReference type="PROSITE" id="PS50113">
    <property type="entry name" value="PAC"/>
    <property type="match status" value="1"/>
</dbReference>
<evidence type="ECO:0000313" key="13">
    <source>
        <dbReference type="Proteomes" id="UP000553343"/>
    </source>
</evidence>
<dbReference type="Pfam" id="PF00989">
    <property type="entry name" value="PAS"/>
    <property type="match status" value="1"/>
</dbReference>
<comment type="subcellular location">
    <subcellularLocation>
        <location evidence="1">Cell membrane</location>
        <topology evidence="1">Multi-pass membrane protein</topology>
    </subcellularLocation>
</comment>
<dbReference type="GO" id="GO:0005886">
    <property type="term" value="C:plasma membrane"/>
    <property type="evidence" value="ECO:0007669"/>
    <property type="project" value="UniProtKB-SubCell"/>
</dbReference>
<keyword evidence="3 7" id="KW-0812">Transmembrane</keyword>
<evidence type="ECO:0000259" key="8">
    <source>
        <dbReference type="PROSITE" id="PS50112"/>
    </source>
</evidence>
<evidence type="ECO:0000313" key="12">
    <source>
        <dbReference type="EMBL" id="NWH03420.1"/>
    </source>
</evidence>
<dbReference type="SMART" id="SM00086">
    <property type="entry name" value="PAC"/>
    <property type="match status" value="1"/>
</dbReference>
<dbReference type="PROSITE" id="PS50112">
    <property type="entry name" value="PAS"/>
    <property type="match status" value="1"/>
</dbReference>